<dbReference type="AlphaFoldDB" id="A0A0H5RE02"/>
<sequence length="152" mass="17264">MVQPSCSPQDRVLTRHPFLTAPQRINEITVDLSDTLDFMHKEVVDRVSKQRAQKHRSHIILRDLCSTLQSSRSRKPYVKWFGQAQIVDVVNAHGNNLITSGISAMQAQRLMYYHDKTLNFTTPLLHNNASQGATYSVSSICNLRRNTNSGEI</sequence>
<evidence type="ECO:0000313" key="1">
    <source>
        <dbReference type="EMBL" id="CRZ11991.1"/>
    </source>
</evidence>
<reference evidence="1" key="1">
    <citation type="submission" date="2015-04" db="EMBL/GenBank/DDBJ databases">
        <title>The genome sequence of the plant pathogenic Rhizarian Plasmodiophora brassicae reveals insights in its biotrophic life cycle and the origin of chitin synthesis.</title>
        <authorList>
            <person name="Schwelm A."/>
            <person name="Fogelqvist J."/>
            <person name="Knaust A."/>
            <person name="Julke S."/>
            <person name="Lilja T."/>
            <person name="Dhandapani V."/>
            <person name="Bonilla-Rosso G."/>
            <person name="Karlsson M."/>
            <person name="Shevchenko A."/>
            <person name="Choi S.R."/>
            <person name="Kim H.G."/>
            <person name="Park J.Y."/>
            <person name="Lim Y.P."/>
            <person name="Ludwig-Muller J."/>
            <person name="Dixelius C."/>
        </authorList>
    </citation>
    <scope>NUCLEOTIDE SEQUENCE</scope>
    <source>
        <tissue evidence="1">Potato root galls</tissue>
    </source>
</reference>
<protein>
    <submittedName>
        <fullName evidence="1">Uncharacterized protein</fullName>
    </submittedName>
</protein>
<organism evidence="1">
    <name type="scientific">Spongospora subterranea</name>
    <dbReference type="NCBI Taxonomy" id="70186"/>
    <lineage>
        <taxon>Eukaryota</taxon>
        <taxon>Sar</taxon>
        <taxon>Rhizaria</taxon>
        <taxon>Endomyxa</taxon>
        <taxon>Phytomyxea</taxon>
        <taxon>Plasmodiophorida</taxon>
        <taxon>Plasmodiophoridae</taxon>
        <taxon>Spongospora</taxon>
    </lineage>
</organism>
<name>A0A0H5RE02_9EUKA</name>
<proteinExistence type="predicted"/>
<dbReference type="EMBL" id="HACM01011549">
    <property type="protein sequence ID" value="CRZ11991.1"/>
    <property type="molecule type" value="Transcribed_RNA"/>
</dbReference>
<accession>A0A0H5RE02</accession>